<dbReference type="Proteomes" id="UP000298111">
    <property type="component" value="Unassembled WGS sequence"/>
</dbReference>
<dbReference type="InterPro" id="IPR013422">
    <property type="entry name" value="CRISPR-assoc_prot_Cas5_N"/>
</dbReference>
<feature type="region of interest" description="Disordered" evidence="2">
    <location>
        <begin position="1"/>
        <end position="22"/>
    </location>
</feature>
<dbReference type="InterPro" id="IPR010148">
    <property type="entry name" value="CRISPR-assoc_prot_CT1975"/>
</dbReference>
<dbReference type="Gene3D" id="3.30.70.2660">
    <property type="match status" value="1"/>
</dbReference>
<name>A0A8H1LGL3_9ACTN</name>
<dbReference type="GO" id="GO:0043571">
    <property type="term" value="P:maintenance of CRISPR repeat elements"/>
    <property type="evidence" value="ECO:0007669"/>
    <property type="project" value="InterPro"/>
</dbReference>
<dbReference type="GO" id="GO:0051607">
    <property type="term" value="P:defense response to virus"/>
    <property type="evidence" value="ECO:0007669"/>
    <property type="project" value="UniProtKB-KW"/>
</dbReference>
<feature type="region of interest" description="Disordered" evidence="2">
    <location>
        <begin position="351"/>
        <end position="397"/>
    </location>
</feature>
<accession>A0A8H1LGL3</accession>
<evidence type="ECO:0000256" key="1">
    <source>
        <dbReference type="ARBA" id="ARBA00023118"/>
    </source>
</evidence>
<comment type="caution">
    <text evidence="3">The sequence shown here is derived from an EMBL/GenBank/DDBJ whole genome shotgun (WGS) entry which is preliminary data.</text>
</comment>
<reference evidence="3 4" key="1">
    <citation type="submission" date="2018-10" db="EMBL/GenBank/DDBJ databases">
        <title>Isolation of pseudouridimycin from Streptomyces albus DSM 40763.</title>
        <authorList>
            <person name="Rosenqvist P."/>
            <person name="Metsae-Ketelae M."/>
            <person name="Virta P."/>
        </authorList>
    </citation>
    <scope>NUCLEOTIDE SEQUENCE [LARGE SCALE GENOMIC DNA]</scope>
    <source>
        <strain evidence="3 4">DSM 40763</strain>
    </source>
</reference>
<proteinExistence type="predicted"/>
<dbReference type="NCBIfam" id="TIGR01868">
    <property type="entry name" value="casD_Cas5e"/>
    <property type="match status" value="1"/>
</dbReference>
<dbReference type="CDD" id="cd09756">
    <property type="entry name" value="Cas5_I-E"/>
    <property type="match status" value="1"/>
</dbReference>
<dbReference type="NCBIfam" id="TIGR01869">
    <property type="entry name" value="casC_Cse4"/>
    <property type="match status" value="1"/>
</dbReference>
<dbReference type="Pfam" id="PF09344">
    <property type="entry name" value="Cas_CT1975"/>
    <property type="match status" value="1"/>
</dbReference>
<evidence type="ECO:0000256" key="2">
    <source>
        <dbReference type="SAM" id="MobiDB-lite"/>
    </source>
</evidence>
<dbReference type="GO" id="GO:0003723">
    <property type="term" value="F:RNA binding"/>
    <property type="evidence" value="ECO:0007669"/>
    <property type="project" value="InterPro"/>
</dbReference>
<dbReference type="InterPro" id="IPR010147">
    <property type="entry name" value="CRISPR-assoc_prot_CasD"/>
</dbReference>
<organism evidence="3 4">
    <name type="scientific">Streptomyces albus</name>
    <dbReference type="NCBI Taxonomy" id="1888"/>
    <lineage>
        <taxon>Bacteria</taxon>
        <taxon>Bacillati</taxon>
        <taxon>Actinomycetota</taxon>
        <taxon>Actinomycetes</taxon>
        <taxon>Kitasatosporales</taxon>
        <taxon>Streptomycetaceae</taxon>
        <taxon>Streptomyces</taxon>
    </lineage>
</organism>
<dbReference type="EMBL" id="RCIY01000055">
    <property type="protein sequence ID" value="TGG83566.1"/>
    <property type="molecule type" value="Genomic_DNA"/>
</dbReference>
<keyword evidence="1" id="KW-0051">Antiviral defense</keyword>
<gene>
    <name evidence="3" type="primary">cas7e</name>
    <name evidence="3" type="ORF">D8771_14805</name>
</gene>
<dbReference type="InterPro" id="IPR021124">
    <property type="entry name" value="CRISPR-assoc_prot_Cas5"/>
</dbReference>
<evidence type="ECO:0000313" key="3">
    <source>
        <dbReference type="EMBL" id="TGG83566.1"/>
    </source>
</evidence>
<sequence length="643" mass="69938">MLDVHALQNVPPSNLNRDDTGAPKTAVYGGAVRARVSSQAWKRATRTYFGNVLDPSELGVRTKRVAELLAGRITRLDSSIDERAAWKLAVAALKAAGIKEIKPPQRKADEAKKNGAPEPAPESEYLLFLSSHQVGALAELAVEGATDIDAFLKIKENKARAKKAADSRHSIDVALFGRMIADSADLNVDAATQVAHALSVHQVANESDYYTAVDDENREEETGAGMIGTVDFNSATLYRYAAVDINLLEKNLGQSLDESDSPATPVRRAVEAFLDGFVSSLPSGKINTFGNHTLPDAVIVKLRTTRPISFVSAFEEPVTADRESAGGHMRGAAERLAAYIPRVEAAYGDVGFHPDLGTARRTGGGEAGRSRHRGPQLEEARDRRRRGRRGEAGRAAGAARMSSVLTLLLAGPLQSWGSSARFARRTTENAPTKSGVVGLLAAAQGIHRDDEEGLARLASLRFGVRIDQPGTRLRDFQTAHHADTDEPAPVSERFYLCDAVFLAAVEGPHEQLTELHTALCRPEFLPYLGRRSCPPAERIPREVHADTRLEDVLRSTPWLASSWHRERTWSRQESVDLAILVESAGKEQAAKGDTVRDQPLSYDPRHRRYALRTVHATSTTIPHPQAKTDHDPVSHLGEALGEA</sequence>
<dbReference type="AlphaFoldDB" id="A0A8H1LGL3"/>
<dbReference type="NCBIfam" id="TIGR02593">
    <property type="entry name" value="CRISPR_cas5"/>
    <property type="match status" value="1"/>
</dbReference>
<dbReference type="Pfam" id="PF09704">
    <property type="entry name" value="Cas_Cas5d"/>
    <property type="match status" value="1"/>
</dbReference>
<feature type="region of interest" description="Disordered" evidence="2">
    <location>
        <begin position="618"/>
        <end position="643"/>
    </location>
</feature>
<evidence type="ECO:0000313" key="4">
    <source>
        <dbReference type="Proteomes" id="UP000298111"/>
    </source>
</evidence>
<protein>
    <submittedName>
        <fullName evidence="3">Type I-E CRISPR-associated protein Cas7/Cse4/CasC</fullName>
    </submittedName>
</protein>